<evidence type="ECO:0000313" key="1">
    <source>
        <dbReference type="EMBL" id="ATF90671.1"/>
    </source>
</evidence>
<dbReference type="Proteomes" id="UP000217979">
    <property type="component" value="Chromosome"/>
</dbReference>
<sequence length="46" mass="4884">MVYHPDIPCFPAGVTAGVIRKILCLKTPPSLPPSRAGSERLSPVNP</sequence>
<organism evidence="1 2">
    <name type="scientific">Cedecea neteri</name>
    <dbReference type="NCBI Taxonomy" id="158822"/>
    <lineage>
        <taxon>Bacteria</taxon>
        <taxon>Pseudomonadati</taxon>
        <taxon>Pseudomonadota</taxon>
        <taxon>Gammaproteobacteria</taxon>
        <taxon>Enterobacterales</taxon>
        <taxon>Enterobacteriaceae</taxon>
        <taxon>Cedecea</taxon>
    </lineage>
</organism>
<proteinExistence type="predicted"/>
<accession>A0A291DSC8</accession>
<gene>
    <name evidence="1" type="ORF">CO704_00525</name>
</gene>
<evidence type="ECO:0000313" key="2">
    <source>
        <dbReference type="Proteomes" id="UP000217979"/>
    </source>
</evidence>
<dbReference type="EMBL" id="CP023525">
    <property type="protein sequence ID" value="ATF90671.1"/>
    <property type="molecule type" value="Genomic_DNA"/>
</dbReference>
<dbReference type="AlphaFoldDB" id="A0A291DSC8"/>
<protein>
    <submittedName>
        <fullName evidence="1">dUTP diphosphatase</fullName>
    </submittedName>
</protein>
<name>A0A291DSC8_9ENTR</name>
<reference evidence="1 2" key="1">
    <citation type="submission" date="2017-09" db="EMBL/GenBank/DDBJ databases">
        <title>FDA dAtabase for Regulatory Grade micrObial Sequences (FDA-ARGOS): Supporting development and validation of Infectious Disease Dx tests.</title>
        <authorList>
            <person name="Minogue T."/>
            <person name="Wolcott M."/>
            <person name="Wasieloski L."/>
            <person name="Aguilar W."/>
            <person name="Moore D."/>
            <person name="Tallon L."/>
            <person name="Sadzewicz L."/>
            <person name="Ott S."/>
            <person name="Zhao X."/>
            <person name="Nagaraj S."/>
            <person name="Vavikolanu K."/>
            <person name="Aluvathingal J."/>
            <person name="Nadendla S."/>
            <person name="Sichtig H."/>
        </authorList>
    </citation>
    <scope>NUCLEOTIDE SEQUENCE [LARGE SCALE GENOMIC DNA]</scope>
    <source>
        <strain evidence="1 2">FDAARGOS_392</strain>
    </source>
</reference>